<dbReference type="EMBL" id="JACIGI010000009">
    <property type="protein sequence ID" value="MBB4285717.1"/>
    <property type="molecule type" value="Genomic_DNA"/>
</dbReference>
<proteinExistence type="inferred from homology"/>
<dbReference type="Pfam" id="PF03466">
    <property type="entry name" value="LysR_substrate"/>
    <property type="match status" value="1"/>
</dbReference>
<dbReference type="InterPro" id="IPR005119">
    <property type="entry name" value="LysR_subst-bd"/>
</dbReference>
<dbReference type="AlphaFoldDB" id="A0A7W6S013"/>
<dbReference type="SUPFAM" id="SSF53850">
    <property type="entry name" value="Periplasmic binding protein-like II"/>
    <property type="match status" value="1"/>
</dbReference>
<comment type="similarity">
    <text evidence="1">Belongs to the LysR transcriptional regulatory family.</text>
</comment>
<protein>
    <submittedName>
        <fullName evidence="6">LysR family glycine cleavage system transcriptional activator</fullName>
    </submittedName>
</protein>
<organism evidence="6 7">
    <name type="scientific">Roseospira goensis</name>
    <dbReference type="NCBI Taxonomy" id="391922"/>
    <lineage>
        <taxon>Bacteria</taxon>
        <taxon>Pseudomonadati</taxon>
        <taxon>Pseudomonadota</taxon>
        <taxon>Alphaproteobacteria</taxon>
        <taxon>Rhodospirillales</taxon>
        <taxon>Rhodospirillaceae</taxon>
        <taxon>Roseospira</taxon>
    </lineage>
</organism>
<dbReference type="PANTHER" id="PTHR30537:SF74">
    <property type="entry name" value="HTH-TYPE TRANSCRIPTIONAL REGULATOR TRPI"/>
    <property type="match status" value="1"/>
</dbReference>
<keyword evidence="3" id="KW-0238">DNA-binding</keyword>
<dbReference type="Pfam" id="PF00126">
    <property type="entry name" value="HTH_1"/>
    <property type="match status" value="1"/>
</dbReference>
<dbReference type="InterPro" id="IPR000847">
    <property type="entry name" value="LysR_HTH_N"/>
</dbReference>
<evidence type="ECO:0000256" key="3">
    <source>
        <dbReference type="ARBA" id="ARBA00023125"/>
    </source>
</evidence>
<evidence type="ECO:0000259" key="5">
    <source>
        <dbReference type="PROSITE" id="PS50931"/>
    </source>
</evidence>
<dbReference type="GO" id="GO:0003700">
    <property type="term" value="F:DNA-binding transcription factor activity"/>
    <property type="evidence" value="ECO:0007669"/>
    <property type="project" value="InterPro"/>
</dbReference>
<dbReference type="InterPro" id="IPR036390">
    <property type="entry name" value="WH_DNA-bd_sf"/>
</dbReference>
<dbReference type="FunFam" id="1.10.10.10:FF:000038">
    <property type="entry name" value="Glycine cleavage system transcriptional activator"/>
    <property type="match status" value="1"/>
</dbReference>
<keyword evidence="4" id="KW-0804">Transcription</keyword>
<dbReference type="GO" id="GO:0006351">
    <property type="term" value="P:DNA-templated transcription"/>
    <property type="evidence" value="ECO:0007669"/>
    <property type="project" value="TreeGrafter"/>
</dbReference>
<feature type="domain" description="HTH lysR-type" evidence="5">
    <location>
        <begin position="6"/>
        <end position="63"/>
    </location>
</feature>
<gene>
    <name evidence="6" type="ORF">GGD88_001437</name>
</gene>
<dbReference type="InterPro" id="IPR058163">
    <property type="entry name" value="LysR-type_TF_proteobact-type"/>
</dbReference>
<keyword evidence="2" id="KW-0805">Transcription regulation</keyword>
<dbReference type="CDD" id="cd08432">
    <property type="entry name" value="PBP2_GcdR_TrpI_HvrB_AmpR_like"/>
    <property type="match status" value="1"/>
</dbReference>
<evidence type="ECO:0000313" key="6">
    <source>
        <dbReference type="EMBL" id="MBB4285717.1"/>
    </source>
</evidence>
<sequence>MVRRLPPLTALRTFEAAARHGSFAQAAEELAVTPTAVSHQVRQLEDLLGVALFERRPRGLRLTDAGQRLVPDLTRGLDHMARAVGRLSGQRLAGVLRISVLPSLATMWLARRLPAFQRQYPEVDVDLDLSSESVRFDGRDGVDIGVRYGTGHYPGLHVRRLMGESVFPVCAPALITGPRPLREPRDLRHHVLMHNNRVLETEPWITWRPWLQWMGVTDVDPARGPRFSDAHVEIAAAAAGLGVMLGRSALVFDDLAAGRLVRPFPLSRPADFSYFAVMPEAHLANPMVTAFVDWLHEETTAFEARQDPALCGVPAAAATEDTPDAR</sequence>
<name>A0A7W6S013_9PROT</name>
<comment type="caution">
    <text evidence="6">The sequence shown here is derived from an EMBL/GenBank/DDBJ whole genome shotgun (WGS) entry which is preliminary data.</text>
</comment>
<keyword evidence="7" id="KW-1185">Reference proteome</keyword>
<reference evidence="6 7" key="1">
    <citation type="submission" date="2020-08" db="EMBL/GenBank/DDBJ databases">
        <title>Genome sequencing of Purple Non-Sulfur Bacteria from various extreme environments.</title>
        <authorList>
            <person name="Mayer M."/>
        </authorList>
    </citation>
    <scope>NUCLEOTIDE SEQUENCE [LARGE SCALE GENOMIC DNA]</scope>
    <source>
        <strain evidence="6 7">JA135</strain>
    </source>
</reference>
<dbReference type="InterPro" id="IPR036388">
    <property type="entry name" value="WH-like_DNA-bd_sf"/>
</dbReference>
<evidence type="ECO:0000313" key="7">
    <source>
        <dbReference type="Proteomes" id="UP000555728"/>
    </source>
</evidence>
<dbReference type="GO" id="GO:0043565">
    <property type="term" value="F:sequence-specific DNA binding"/>
    <property type="evidence" value="ECO:0007669"/>
    <property type="project" value="TreeGrafter"/>
</dbReference>
<evidence type="ECO:0000256" key="4">
    <source>
        <dbReference type="ARBA" id="ARBA00023163"/>
    </source>
</evidence>
<dbReference type="Gene3D" id="3.40.190.10">
    <property type="entry name" value="Periplasmic binding protein-like II"/>
    <property type="match status" value="2"/>
</dbReference>
<dbReference type="PRINTS" id="PR00039">
    <property type="entry name" value="HTHLYSR"/>
</dbReference>
<dbReference type="NCBIfam" id="NF008352">
    <property type="entry name" value="PRK11139.1"/>
    <property type="match status" value="1"/>
</dbReference>
<evidence type="ECO:0000256" key="1">
    <source>
        <dbReference type="ARBA" id="ARBA00009437"/>
    </source>
</evidence>
<dbReference type="Gene3D" id="1.10.10.10">
    <property type="entry name" value="Winged helix-like DNA-binding domain superfamily/Winged helix DNA-binding domain"/>
    <property type="match status" value="1"/>
</dbReference>
<dbReference type="Proteomes" id="UP000555728">
    <property type="component" value="Unassembled WGS sequence"/>
</dbReference>
<dbReference type="RefSeq" id="WP_184433405.1">
    <property type="nucleotide sequence ID" value="NZ_JACIGI010000009.1"/>
</dbReference>
<dbReference type="SUPFAM" id="SSF46785">
    <property type="entry name" value="Winged helix' DNA-binding domain"/>
    <property type="match status" value="1"/>
</dbReference>
<dbReference type="PROSITE" id="PS50931">
    <property type="entry name" value="HTH_LYSR"/>
    <property type="match status" value="1"/>
</dbReference>
<evidence type="ECO:0000256" key="2">
    <source>
        <dbReference type="ARBA" id="ARBA00023015"/>
    </source>
</evidence>
<dbReference type="PANTHER" id="PTHR30537">
    <property type="entry name" value="HTH-TYPE TRANSCRIPTIONAL REGULATOR"/>
    <property type="match status" value="1"/>
</dbReference>
<accession>A0A7W6S013</accession>